<dbReference type="PANTHER" id="PTHR22953:SF153">
    <property type="entry name" value="PURPLE ACID PHOSPHATASE"/>
    <property type="match status" value="1"/>
</dbReference>
<name>A0A554LPU9_9BACT</name>
<evidence type="ECO:0000313" key="3">
    <source>
        <dbReference type="EMBL" id="TSC94902.1"/>
    </source>
</evidence>
<keyword evidence="1" id="KW-0732">Signal</keyword>
<dbReference type="InterPro" id="IPR015914">
    <property type="entry name" value="PAPs_N"/>
</dbReference>
<dbReference type="Proteomes" id="UP000316495">
    <property type="component" value="Unassembled WGS sequence"/>
</dbReference>
<organism evidence="3 4">
    <name type="scientific">Candidatus Berkelbacteria bacterium Athens1014_28</name>
    <dbReference type="NCBI Taxonomy" id="2017145"/>
    <lineage>
        <taxon>Bacteria</taxon>
        <taxon>Candidatus Berkelbacteria</taxon>
    </lineage>
</organism>
<dbReference type="AlphaFoldDB" id="A0A554LPU9"/>
<dbReference type="GO" id="GO:0003993">
    <property type="term" value="F:acid phosphatase activity"/>
    <property type="evidence" value="ECO:0007669"/>
    <property type="project" value="InterPro"/>
</dbReference>
<dbReference type="InterPro" id="IPR003961">
    <property type="entry name" value="FN3_dom"/>
</dbReference>
<dbReference type="CDD" id="cd00063">
    <property type="entry name" value="FN3"/>
    <property type="match status" value="4"/>
</dbReference>
<dbReference type="InterPro" id="IPR036116">
    <property type="entry name" value="FN3_sf"/>
</dbReference>
<feature type="domain" description="Fibronectin type-III" evidence="2">
    <location>
        <begin position="83"/>
        <end position="175"/>
    </location>
</feature>
<dbReference type="SMART" id="SM00060">
    <property type="entry name" value="FN3"/>
    <property type="match status" value="11"/>
</dbReference>
<dbReference type="PROSITE" id="PS50853">
    <property type="entry name" value="FN3"/>
    <property type="match status" value="5"/>
</dbReference>
<dbReference type="SUPFAM" id="SSF49265">
    <property type="entry name" value="Fibronectin type III"/>
    <property type="match status" value="4"/>
</dbReference>
<accession>A0A554LPU9</accession>
<feature type="domain" description="Fibronectin type-III" evidence="2">
    <location>
        <begin position="691"/>
        <end position="780"/>
    </location>
</feature>
<dbReference type="Gene3D" id="2.60.40.10">
    <property type="entry name" value="Immunoglobulins"/>
    <property type="match status" value="3"/>
</dbReference>
<dbReference type="PANTHER" id="PTHR22953">
    <property type="entry name" value="ACID PHOSPHATASE RELATED"/>
    <property type="match status" value="1"/>
</dbReference>
<dbReference type="Pfam" id="PF16656">
    <property type="entry name" value="Pur_ac_phosph_N"/>
    <property type="match status" value="3"/>
</dbReference>
<dbReference type="InterPro" id="IPR039331">
    <property type="entry name" value="PAPs-like"/>
</dbReference>
<feature type="domain" description="Fibronectin type-III" evidence="2">
    <location>
        <begin position="892"/>
        <end position="981"/>
    </location>
</feature>
<reference evidence="3 4" key="1">
    <citation type="submission" date="2017-07" db="EMBL/GenBank/DDBJ databases">
        <title>Mechanisms for carbon and nitrogen cycling indicate functional differentiation within the Candidate Phyla Radiation.</title>
        <authorList>
            <person name="Danczak R.E."/>
            <person name="Johnston M.D."/>
            <person name="Kenah C."/>
            <person name="Slattery M."/>
            <person name="Wrighton K.C."/>
            <person name="Wilkins M.J."/>
        </authorList>
    </citation>
    <scope>NUCLEOTIDE SEQUENCE [LARGE SCALE GENOMIC DNA]</scope>
    <source>
        <strain evidence="3">Athens1014_28</strain>
    </source>
</reference>
<evidence type="ECO:0000259" key="2">
    <source>
        <dbReference type="PROSITE" id="PS50853"/>
    </source>
</evidence>
<evidence type="ECO:0000256" key="1">
    <source>
        <dbReference type="ARBA" id="ARBA00022729"/>
    </source>
</evidence>
<evidence type="ECO:0000313" key="4">
    <source>
        <dbReference type="Proteomes" id="UP000316495"/>
    </source>
</evidence>
<comment type="caution">
    <text evidence="3">The sequence shown here is derived from an EMBL/GenBank/DDBJ whole genome shotgun (WGS) entry which is preliminary data.</text>
</comment>
<sequence length="1196" mass="131962">MYRGSTVSTTNDSGVVSDWTEVVYDENIDNLINYYVDTAVDENHRYYYRLTCEDDIANVSTYSSIDSTIPDGSGGSGITSTPSITNLVVADKGTTWMKLTWNTSSVVSDSKVYYSTNAINEGTSSSVTVATMGEEHEVVITGLDVGTEYNFRAKSSNLNGNSDTDDVTELTSSGAQISSVTIPEIYNTQAVVRWAVSENPTVAKVYYTNQTSGDVPDFSSSDNQSAECDGDTLICQADIVGLSVNTKYYFYVEADNDTDKNPERGVIHYFNFRTDNDQAAPTIIPNDAVFGAPIIKTDTKGVIKWITDEKAVSRVLYKKSSDSYNDPSWSQTYTMERAVVLDNLSRNTVYTYKIQARDINGNQSESDEFNFSTLAKQEDHPDLIAPDDPTSANVLITGETEAVIYFSGNTQTTARLCYEANQISDVDTCDNYVDNDTASITHVFYLENLQSNQVYYYRIKLVDSANNDIYFYTADSSMIKFTTESLIDSSAPGLSTYSVSDTSSDNAEISVVSDSDSIVSIYYSDSVEDFSSDDYEEKSSSKSFTTTHSINLKNLSQGRTYYFKIKLQDENGNYNLYDNGGAYYTFETVSGPDISSGPDCTSGNNQLTISWDTNEDADAFVIYSEDDDLADYFKKGEDEKKEEHSVTIGSLLPQVKYYYQVLSENVEGGVSASDIEECSTLGEGVDSQVPDISNVQAVLIGKNQALINWTTNEVSTSKVRYGKTENYSSTTSENTDMITNHNVLLEDLDSGTTYHYQVISKDASANSDESGDYTFKTLGAATEDTDLAGFITGAYTAPDISSASATVSKTLSNSVTVSWKTDKEATSVVVYKPEGGNYKDQGDTTTLTTNHEITINDLTPNTKYTFYVKSVDSLGNTGQSDADTFTTSAASDIFNVEVIDVNYDSATVSWETSANATSQLEYGKSREMDKEITKDSDRSKAHAINLTSLNAGTKYYFRIKGEDSSSNIYSSSEYTFSTPAPPEVQDFKVDSIDEHNIKVSFKTNIEADAFVTLTNVEKEEDQHFQGSPEQKTEHSLEVGNLESGVMYKLSVKVRDKEGNTTEKEIDKYTTNKDENPPVIENLRTTSALSQAGKVQTILSWDTDEPSKTMFIYREGIGGNKREVVASEDYTLKHTAVITTLEQGLAYYFNVKAEDKTGNVSITQDRGVLTPKDKKNIIQVITNNFQNIFSWTSNIGL</sequence>
<gene>
    <name evidence="3" type="ORF">Athens101428_108</name>
</gene>
<dbReference type="Gene3D" id="2.60.40.380">
    <property type="entry name" value="Purple acid phosphatase-like, N-terminal"/>
    <property type="match status" value="3"/>
</dbReference>
<dbReference type="InterPro" id="IPR013783">
    <property type="entry name" value="Ig-like_fold"/>
</dbReference>
<feature type="domain" description="Fibronectin type-III" evidence="2">
    <location>
        <begin position="797"/>
        <end position="890"/>
    </location>
</feature>
<proteinExistence type="predicted"/>
<protein>
    <submittedName>
        <fullName evidence="3">PKD protein</fullName>
    </submittedName>
</protein>
<dbReference type="GO" id="GO:0046872">
    <property type="term" value="F:metal ion binding"/>
    <property type="evidence" value="ECO:0007669"/>
    <property type="project" value="InterPro"/>
</dbReference>
<dbReference type="EMBL" id="VMGN01000004">
    <property type="protein sequence ID" value="TSC94902.1"/>
    <property type="molecule type" value="Genomic_DNA"/>
</dbReference>
<feature type="domain" description="Fibronectin type-III" evidence="2">
    <location>
        <begin position="591"/>
        <end position="683"/>
    </location>
</feature>